<dbReference type="AlphaFoldDB" id="A0A7I8VIP8"/>
<dbReference type="SUPFAM" id="SSF52402">
    <property type="entry name" value="Adenine nucleotide alpha hydrolases-like"/>
    <property type="match status" value="1"/>
</dbReference>
<dbReference type="Pfam" id="PF00582">
    <property type="entry name" value="Usp"/>
    <property type="match status" value="1"/>
</dbReference>
<gene>
    <name evidence="2" type="ORF">DGYR_LOCUS3913</name>
</gene>
<evidence type="ECO:0000313" key="3">
    <source>
        <dbReference type="Proteomes" id="UP000549394"/>
    </source>
</evidence>
<dbReference type="InterPro" id="IPR006015">
    <property type="entry name" value="Universal_stress_UspA"/>
</dbReference>
<dbReference type="InterPro" id="IPR006016">
    <property type="entry name" value="UspA"/>
</dbReference>
<sequence length="154" mass="17290">MAFQNGKILISVDPYEDAENSFDWYTKYLHHPSNEIVVLHVPEGFDLDKAQKDLAKSGQMKESMEKTYSKITELEERYNHKLHTGGLKGRVISVPSKSAGKTIIEVAKEEAAFAIVMGTRGRNKLQKALLGSVSDFVVKNAEVPVIVVRRPEFK</sequence>
<dbReference type="EMBL" id="CAJFCJ010000006">
    <property type="protein sequence ID" value="CAD5115141.1"/>
    <property type="molecule type" value="Genomic_DNA"/>
</dbReference>
<organism evidence="2 3">
    <name type="scientific">Dimorphilus gyrociliatus</name>
    <dbReference type="NCBI Taxonomy" id="2664684"/>
    <lineage>
        <taxon>Eukaryota</taxon>
        <taxon>Metazoa</taxon>
        <taxon>Spiralia</taxon>
        <taxon>Lophotrochozoa</taxon>
        <taxon>Annelida</taxon>
        <taxon>Polychaeta</taxon>
        <taxon>Polychaeta incertae sedis</taxon>
        <taxon>Dinophilidae</taxon>
        <taxon>Dimorphilus</taxon>
    </lineage>
</organism>
<dbReference type="OrthoDB" id="843225at2759"/>
<protein>
    <submittedName>
        <fullName evidence="2">DgyrCDS4145</fullName>
    </submittedName>
</protein>
<dbReference type="PANTHER" id="PTHR46989">
    <property type="entry name" value="USP DOMAIN-CONTAINING PROTEIN"/>
    <property type="match status" value="1"/>
</dbReference>
<evidence type="ECO:0000259" key="1">
    <source>
        <dbReference type="Pfam" id="PF00582"/>
    </source>
</evidence>
<dbReference type="Gene3D" id="3.40.50.620">
    <property type="entry name" value="HUPs"/>
    <property type="match status" value="1"/>
</dbReference>
<evidence type="ECO:0000313" key="2">
    <source>
        <dbReference type="EMBL" id="CAD5115141.1"/>
    </source>
</evidence>
<name>A0A7I8VIP8_9ANNE</name>
<dbReference type="PRINTS" id="PR01438">
    <property type="entry name" value="UNVRSLSTRESS"/>
</dbReference>
<accession>A0A7I8VIP8</accession>
<dbReference type="InterPro" id="IPR014729">
    <property type="entry name" value="Rossmann-like_a/b/a_fold"/>
</dbReference>
<dbReference type="CDD" id="cd23659">
    <property type="entry name" value="USP_At3g01520-like"/>
    <property type="match status" value="1"/>
</dbReference>
<feature type="domain" description="UspA" evidence="1">
    <location>
        <begin position="6"/>
        <end position="149"/>
    </location>
</feature>
<keyword evidence="3" id="KW-1185">Reference proteome</keyword>
<reference evidence="2 3" key="1">
    <citation type="submission" date="2020-08" db="EMBL/GenBank/DDBJ databases">
        <authorList>
            <person name="Hejnol A."/>
        </authorList>
    </citation>
    <scope>NUCLEOTIDE SEQUENCE [LARGE SCALE GENOMIC DNA]</scope>
</reference>
<dbReference type="Proteomes" id="UP000549394">
    <property type="component" value="Unassembled WGS sequence"/>
</dbReference>
<comment type="caution">
    <text evidence="2">The sequence shown here is derived from an EMBL/GenBank/DDBJ whole genome shotgun (WGS) entry which is preliminary data.</text>
</comment>
<dbReference type="PANTHER" id="PTHR46989:SF3">
    <property type="entry name" value="USPA DOMAIN-CONTAINING PROTEIN"/>
    <property type="match status" value="1"/>
</dbReference>
<proteinExistence type="predicted"/>